<dbReference type="AlphaFoldDB" id="A0A2Z6AXB2"/>
<feature type="domain" description="Glycosyltransferase subfamily 4-like N-terminal" evidence="1">
    <location>
        <begin position="13"/>
        <end position="160"/>
    </location>
</feature>
<evidence type="ECO:0000313" key="2">
    <source>
        <dbReference type="EMBL" id="BBD07848.1"/>
    </source>
</evidence>
<evidence type="ECO:0000259" key="1">
    <source>
        <dbReference type="Pfam" id="PF13439"/>
    </source>
</evidence>
<dbReference type="PANTHER" id="PTHR12526">
    <property type="entry name" value="GLYCOSYLTRANSFERASE"/>
    <property type="match status" value="1"/>
</dbReference>
<accession>A0A2Z6AXB2</accession>
<dbReference type="GO" id="GO:0016757">
    <property type="term" value="F:glycosyltransferase activity"/>
    <property type="evidence" value="ECO:0007669"/>
    <property type="project" value="UniProtKB-ARBA"/>
</dbReference>
<proteinExistence type="predicted"/>
<name>A0A2Z6AXB2_9BACT</name>
<dbReference type="KEGG" id="dfl:DFE_1122"/>
<dbReference type="InterPro" id="IPR028098">
    <property type="entry name" value="Glyco_trans_4-like_N"/>
</dbReference>
<dbReference type="RefSeq" id="WP_126377455.1">
    <property type="nucleotide sequence ID" value="NZ_AP017378.1"/>
</dbReference>
<evidence type="ECO:0000313" key="3">
    <source>
        <dbReference type="Proteomes" id="UP000269883"/>
    </source>
</evidence>
<dbReference type="Proteomes" id="UP000269883">
    <property type="component" value="Chromosome"/>
</dbReference>
<reference evidence="2 3" key="1">
    <citation type="journal article" date="2018" name="Sci. Adv.">
        <title>Multi-heme cytochromes provide a pathway for survival in energy-limited environments.</title>
        <authorList>
            <person name="Deng X."/>
            <person name="Dohmae N."/>
            <person name="Nealson K.H."/>
            <person name="Hashimoto K."/>
            <person name="Okamoto A."/>
        </authorList>
    </citation>
    <scope>NUCLEOTIDE SEQUENCE [LARGE SCALE GENOMIC DNA]</scope>
    <source>
        <strain evidence="2 3">IS5</strain>
    </source>
</reference>
<dbReference type="OrthoDB" id="9765330at2"/>
<dbReference type="CDD" id="cd03801">
    <property type="entry name" value="GT4_PimA-like"/>
    <property type="match status" value="1"/>
</dbReference>
<organism evidence="2 3">
    <name type="scientific">Desulfovibrio ferrophilus</name>
    <dbReference type="NCBI Taxonomy" id="241368"/>
    <lineage>
        <taxon>Bacteria</taxon>
        <taxon>Pseudomonadati</taxon>
        <taxon>Thermodesulfobacteriota</taxon>
        <taxon>Desulfovibrionia</taxon>
        <taxon>Desulfovibrionales</taxon>
        <taxon>Desulfovibrionaceae</taxon>
        <taxon>Desulfovibrio</taxon>
    </lineage>
</organism>
<dbReference type="SUPFAM" id="SSF53756">
    <property type="entry name" value="UDP-Glycosyltransferase/glycogen phosphorylase"/>
    <property type="match status" value="1"/>
</dbReference>
<dbReference type="Pfam" id="PF13439">
    <property type="entry name" value="Glyco_transf_4"/>
    <property type="match status" value="1"/>
</dbReference>
<protein>
    <submittedName>
        <fullName evidence="2">Glycosyl transferase group 1</fullName>
    </submittedName>
</protein>
<sequence>MRIIYMTSSSSLSGGTRQAMYSARGLMDRGHNVTFLVPHNAEITGLDDRIDWRRLPEAPADWRAEAERALPEKGEPCIVHAFHNKANKKLAWWGLNWRKRGCVCLGYRGVIYRPSNPLPYWSPGIDCFVANSQACAKVLRQTGLSSKRLEVIYNGIPDSRITPLKDRHTMRSELGLKKGIPVLGTVAGDKSVKGVEFLLRGFAEAMHSGVKAQLLLVGARAERWAPLAEELGIADKALFRGRVENVADHLQVMDAFFLPSLKESLPNVVLEAFFFGLPIVASNVGGLPELVHDNGLLIPPKDSGAIAAAMTKVCHDPDLRKVWGRASQSKSVEFTMTAKVQRTADVYNMLLERRGISTEI</sequence>
<dbReference type="Pfam" id="PF13692">
    <property type="entry name" value="Glyco_trans_1_4"/>
    <property type="match status" value="1"/>
</dbReference>
<gene>
    <name evidence="2" type="ORF">DFE_1122</name>
</gene>
<dbReference type="Gene3D" id="3.40.50.2000">
    <property type="entry name" value="Glycogen Phosphorylase B"/>
    <property type="match status" value="2"/>
</dbReference>
<dbReference type="EMBL" id="AP017378">
    <property type="protein sequence ID" value="BBD07848.1"/>
    <property type="molecule type" value="Genomic_DNA"/>
</dbReference>
<keyword evidence="3" id="KW-1185">Reference proteome</keyword>
<keyword evidence="2" id="KW-0808">Transferase</keyword>